<evidence type="ECO:0000313" key="3">
    <source>
        <dbReference type="Proteomes" id="UP000466966"/>
    </source>
</evidence>
<proteinExistence type="predicted"/>
<keyword evidence="1" id="KW-0812">Transmembrane</keyword>
<keyword evidence="1" id="KW-1133">Transmembrane helix</keyword>
<accession>A0A844Z387</accession>
<name>A0A844Z387_9SPHN</name>
<dbReference type="EMBL" id="WTYV01000018">
    <property type="protein sequence ID" value="MXO73590.1"/>
    <property type="molecule type" value="Genomic_DNA"/>
</dbReference>
<sequence>MSDLAAIITAATGLLVALGGAIAWLWNKLENRFTAIEQRAEGCEERSAVQTTVIELLWQELERVTPDGSKVLARALKLLNDLKEPHR</sequence>
<reference evidence="2 3" key="1">
    <citation type="submission" date="2019-12" db="EMBL/GenBank/DDBJ databases">
        <title>Genomic-based taxomic classification of the family Erythrobacteraceae.</title>
        <authorList>
            <person name="Xu L."/>
        </authorList>
    </citation>
    <scope>NUCLEOTIDE SEQUENCE [LARGE SCALE GENOMIC DNA]</scope>
    <source>
        <strain evidence="2 3">M0322</strain>
    </source>
</reference>
<dbReference type="Proteomes" id="UP000466966">
    <property type="component" value="Unassembled WGS sequence"/>
</dbReference>
<keyword evidence="3" id="KW-1185">Reference proteome</keyword>
<keyword evidence="1" id="KW-0472">Membrane</keyword>
<feature type="transmembrane region" description="Helical" evidence="1">
    <location>
        <begin position="6"/>
        <end position="26"/>
    </location>
</feature>
<organism evidence="2 3">
    <name type="scientific">Alteraurantiacibacter buctensis</name>
    <dbReference type="NCBI Taxonomy" id="1503981"/>
    <lineage>
        <taxon>Bacteria</taxon>
        <taxon>Pseudomonadati</taxon>
        <taxon>Pseudomonadota</taxon>
        <taxon>Alphaproteobacteria</taxon>
        <taxon>Sphingomonadales</taxon>
        <taxon>Erythrobacteraceae</taxon>
        <taxon>Alteraurantiacibacter</taxon>
    </lineage>
</organism>
<evidence type="ECO:0000313" key="2">
    <source>
        <dbReference type="EMBL" id="MXO73590.1"/>
    </source>
</evidence>
<protein>
    <submittedName>
        <fullName evidence="2">Uncharacterized protein</fullName>
    </submittedName>
</protein>
<dbReference type="AlphaFoldDB" id="A0A844Z387"/>
<dbReference type="RefSeq" id="WP_160773518.1">
    <property type="nucleotide sequence ID" value="NZ_WTYV01000018.1"/>
</dbReference>
<comment type="caution">
    <text evidence="2">The sequence shown here is derived from an EMBL/GenBank/DDBJ whole genome shotgun (WGS) entry which is preliminary data.</text>
</comment>
<evidence type="ECO:0000256" key="1">
    <source>
        <dbReference type="SAM" id="Phobius"/>
    </source>
</evidence>
<gene>
    <name evidence="2" type="ORF">GRI99_18410</name>
</gene>